<dbReference type="InterPro" id="IPR029068">
    <property type="entry name" value="Glyas_Bleomycin-R_OHBP_Dase"/>
</dbReference>
<dbReference type="PANTHER" id="PTHR43048:SF6">
    <property type="entry name" value="BLR8189 PROTEIN"/>
    <property type="match status" value="1"/>
</dbReference>
<dbReference type="PROSITE" id="PS51819">
    <property type="entry name" value="VOC"/>
    <property type="match status" value="1"/>
</dbReference>
<comment type="caution">
    <text evidence="4">The sequence shown here is derived from an EMBL/GenBank/DDBJ whole genome shotgun (WGS) entry which is preliminary data.</text>
</comment>
<feature type="region of interest" description="Disordered" evidence="2">
    <location>
        <begin position="1"/>
        <end position="32"/>
    </location>
</feature>
<dbReference type="EMBL" id="JBBKZS010000008">
    <property type="protein sequence ID" value="MEJ8856934.1"/>
    <property type="molecule type" value="Genomic_DNA"/>
</dbReference>
<dbReference type="RefSeq" id="WP_340337004.1">
    <property type="nucleotide sequence ID" value="NZ_JBBKZS010000008.1"/>
</dbReference>
<proteinExistence type="predicted"/>
<dbReference type="Gene3D" id="3.10.180.10">
    <property type="entry name" value="2,3-Dihydroxybiphenyl 1,2-Dioxygenase, domain 1"/>
    <property type="match status" value="1"/>
</dbReference>
<dbReference type="SUPFAM" id="SSF54593">
    <property type="entry name" value="Glyoxalase/Bleomycin resistance protein/Dihydroxybiphenyl dioxygenase"/>
    <property type="match status" value="1"/>
</dbReference>
<keyword evidence="1" id="KW-0479">Metal-binding</keyword>
<feature type="domain" description="VOC" evidence="3">
    <location>
        <begin position="31"/>
        <end position="177"/>
    </location>
</feature>
<dbReference type="InterPro" id="IPR051785">
    <property type="entry name" value="MMCE/EMCE_epimerase"/>
</dbReference>
<organism evidence="4 5">
    <name type="scientific">Variovorax robiniae</name>
    <dbReference type="NCBI Taxonomy" id="1836199"/>
    <lineage>
        <taxon>Bacteria</taxon>
        <taxon>Pseudomonadati</taxon>
        <taxon>Pseudomonadota</taxon>
        <taxon>Betaproteobacteria</taxon>
        <taxon>Burkholderiales</taxon>
        <taxon>Comamonadaceae</taxon>
        <taxon>Variovorax</taxon>
    </lineage>
</organism>
<evidence type="ECO:0000313" key="4">
    <source>
        <dbReference type="EMBL" id="MEJ8856934.1"/>
    </source>
</evidence>
<name>A0ABU8XB52_9BURK</name>
<gene>
    <name evidence="4" type="ORF">WKW79_20330</name>
</gene>
<sequence>MNRTGYRLQAPAPEGGGASAPAPGGIPSLRGHDHTGITVPDIDAAIRFFVDVIGCELITTFGPYRDDSGSFMADTLNVHPRAVIEKIALLRCRMGSNIELFQYSAPDQRNDIPRNSDIGGHHLAFYVDDIDAAVAYLKAKGVRVLAGPLPVTEGPAAGHTINYFLAPWGLQLELISYPNGMAYEATARTVLWTPKAPDK</sequence>
<dbReference type="Proteomes" id="UP001367030">
    <property type="component" value="Unassembled WGS sequence"/>
</dbReference>
<evidence type="ECO:0000256" key="1">
    <source>
        <dbReference type="ARBA" id="ARBA00022723"/>
    </source>
</evidence>
<dbReference type="PANTHER" id="PTHR43048">
    <property type="entry name" value="METHYLMALONYL-COA EPIMERASE"/>
    <property type="match status" value="1"/>
</dbReference>
<dbReference type="Pfam" id="PF13669">
    <property type="entry name" value="Glyoxalase_4"/>
    <property type="match status" value="1"/>
</dbReference>
<evidence type="ECO:0000256" key="2">
    <source>
        <dbReference type="SAM" id="MobiDB-lite"/>
    </source>
</evidence>
<evidence type="ECO:0000259" key="3">
    <source>
        <dbReference type="PROSITE" id="PS51819"/>
    </source>
</evidence>
<dbReference type="InterPro" id="IPR037523">
    <property type="entry name" value="VOC_core"/>
</dbReference>
<evidence type="ECO:0000313" key="5">
    <source>
        <dbReference type="Proteomes" id="UP001367030"/>
    </source>
</evidence>
<reference evidence="4 5" key="1">
    <citation type="submission" date="2024-03" db="EMBL/GenBank/DDBJ databases">
        <title>Novel species of the genus Variovorax.</title>
        <authorList>
            <person name="Liu Q."/>
            <person name="Xin Y.-H."/>
        </authorList>
    </citation>
    <scope>NUCLEOTIDE SEQUENCE [LARGE SCALE GENOMIC DNA]</scope>
    <source>
        <strain evidence="4 5">KACC 18901</strain>
    </source>
</reference>
<keyword evidence="5" id="KW-1185">Reference proteome</keyword>
<protein>
    <submittedName>
        <fullName evidence="4">VOC family protein</fullName>
    </submittedName>
</protein>
<accession>A0ABU8XB52</accession>